<protein>
    <recommendedName>
        <fullName evidence="4">Shugoshin C-terminal domain-containing protein</fullName>
    </recommendedName>
</protein>
<evidence type="ECO:0000313" key="6">
    <source>
        <dbReference type="Proteomes" id="UP001148786"/>
    </source>
</evidence>
<dbReference type="Pfam" id="PF07557">
    <property type="entry name" value="Shugoshin_C"/>
    <property type="match status" value="1"/>
</dbReference>
<dbReference type="GO" id="GO:0000775">
    <property type="term" value="C:chromosome, centromeric region"/>
    <property type="evidence" value="ECO:0007669"/>
    <property type="project" value="InterPro"/>
</dbReference>
<feature type="domain" description="Shugoshin C-terminal" evidence="4">
    <location>
        <begin position="425"/>
        <end position="443"/>
    </location>
</feature>
<feature type="compositionally biased region" description="Acidic residues" evidence="3">
    <location>
        <begin position="149"/>
        <end position="165"/>
    </location>
</feature>
<dbReference type="GO" id="GO:0045132">
    <property type="term" value="P:meiotic chromosome segregation"/>
    <property type="evidence" value="ECO:0007669"/>
    <property type="project" value="InterPro"/>
</dbReference>
<proteinExistence type="inferred from homology"/>
<feature type="compositionally biased region" description="Basic and acidic residues" evidence="3">
    <location>
        <begin position="302"/>
        <end position="320"/>
    </location>
</feature>
<feature type="compositionally biased region" description="Low complexity" evidence="3">
    <location>
        <begin position="402"/>
        <end position="418"/>
    </location>
</feature>
<evidence type="ECO:0000256" key="1">
    <source>
        <dbReference type="ARBA" id="ARBA00010845"/>
    </source>
</evidence>
<keyword evidence="2" id="KW-0159">Chromosome partition</keyword>
<feature type="compositionally biased region" description="Low complexity" evidence="3">
    <location>
        <begin position="104"/>
        <end position="117"/>
    </location>
</feature>
<evidence type="ECO:0000259" key="4">
    <source>
        <dbReference type="Pfam" id="PF07557"/>
    </source>
</evidence>
<evidence type="ECO:0000313" key="5">
    <source>
        <dbReference type="EMBL" id="KAJ3502638.1"/>
    </source>
</evidence>
<organism evidence="5 6">
    <name type="scientific">Agrocybe chaxingu</name>
    <dbReference type="NCBI Taxonomy" id="84603"/>
    <lineage>
        <taxon>Eukaryota</taxon>
        <taxon>Fungi</taxon>
        <taxon>Dikarya</taxon>
        <taxon>Basidiomycota</taxon>
        <taxon>Agaricomycotina</taxon>
        <taxon>Agaricomycetes</taxon>
        <taxon>Agaricomycetidae</taxon>
        <taxon>Agaricales</taxon>
        <taxon>Agaricineae</taxon>
        <taxon>Strophariaceae</taxon>
        <taxon>Agrocybe</taxon>
    </lineage>
</organism>
<name>A0A9W8K1T1_9AGAR</name>
<dbReference type="InterPro" id="IPR011515">
    <property type="entry name" value="Shugoshin_C"/>
</dbReference>
<feature type="compositionally biased region" description="Basic and acidic residues" evidence="3">
    <location>
        <begin position="328"/>
        <end position="337"/>
    </location>
</feature>
<comment type="similarity">
    <text evidence="1">Belongs to the shugoshin family.</text>
</comment>
<gene>
    <name evidence="5" type="ORF">NLJ89_g8794</name>
</gene>
<dbReference type="EMBL" id="JANKHO010001253">
    <property type="protein sequence ID" value="KAJ3502638.1"/>
    <property type="molecule type" value="Genomic_DNA"/>
</dbReference>
<keyword evidence="6" id="KW-1185">Reference proteome</keyword>
<reference evidence="5" key="1">
    <citation type="submission" date="2022-07" db="EMBL/GenBank/DDBJ databases">
        <title>Genome Sequence of Agrocybe chaxingu.</title>
        <authorList>
            <person name="Buettner E."/>
        </authorList>
    </citation>
    <scope>NUCLEOTIDE SEQUENCE</scope>
    <source>
        <strain evidence="5">MP-N11</strain>
    </source>
</reference>
<feature type="region of interest" description="Disordered" evidence="3">
    <location>
        <begin position="96"/>
        <end position="190"/>
    </location>
</feature>
<evidence type="ECO:0000256" key="3">
    <source>
        <dbReference type="SAM" id="MobiDB-lite"/>
    </source>
</evidence>
<feature type="compositionally biased region" description="Basic and acidic residues" evidence="3">
    <location>
        <begin position="176"/>
        <end position="188"/>
    </location>
</feature>
<dbReference type="Proteomes" id="UP001148786">
    <property type="component" value="Unassembled WGS sequence"/>
</dbReference>
<sequence length="443" mass="48418">MSRRESRSSLGARQNDALFEFESFKKKFLLANKHITKLNSTLSVRIEELNAQISTLYVENLRLRASEIALASQLKREREQSRKVLADAEAALTHLRTSLRHQRSSSSDGGSPTLSPLAKRSVVSLIPSDGSGSPQLNKISRPPNVPGIYEDDEPISSDNEVEEIVEVSPPRKKSQRSKEKEKTRERASKLPVLTASLEPHAHPTPTHVDLLSIASSSTSASKPRRTIRRQSGLLTVNTAATEALSVPRSGSPAFGSPIRLEAGFAEEEEERAVVSGRAALVDKEGDDEIVLEVKKEKKKGKSKDVRDSEKESEGAEVPRPKEKKRKEKERDKEKDFDEQGVESVPTKTKSAAKDHRSALQPIDSNVDDFTHSERENKPPAASPTPARQFLRPVSPSGGGSSRGSSSPVPAPPAGSSLGDETAAGGRERRQRKSVNYAEPKLNT</sequence>
<evidence type="ECO:0000256" key="2">
    <source>
        <dbReference type="ARBA" id="ARBA00022829"/>
    </source>
</evidence>
<comment type="caution">
    <text evidence="5">The sequence shown here is derived from an EMBL/GenBank/DDBJ whole genome shotgun (WGS) entry which is preliminary data.</text>
</comment>
<feature type="region of interest" description="Disordered" evidence="3">
    <location>
        <begin position="244"/>
        <end position="443"/>
    </location>
</feature>
<feature type="compositionally biased region" description="Basic and acidic residues" evidence="3">
    <location>
        <begin position="368"/>
        <end position="377"/>
    </location>
</feature>
<dbReference type="AlphaFoldDB" id="A0A9W8K1T1"/>
<dbReference type="GO" id="GO:0005634">
    <property type="term" value="C:nucleus"/>
    <property type="evidence" value="ECO:0007669"/>
    <property type="project" value="InterPro"/>
</dbReference>
<dbReference type="OrthoDB" id="5394106at2759"/>
<accession>A0A9W8K1T1</accession>